<keyword evidence="3" id="KW-0645">Protease</keyword>
<dbReference type="SUPFAM" id="SSF53098">
    <property type="entry name" value="Ribonuclease H-like"/>
    <property type="match status" value="1"/>
</dbReference>
<dbReference type="GO" id="GO:0005524">
    <property type="term" value="F:ATP binding"/>
    <property type="evidence" value="ECO:0007669"/>
    <property type="project" value="UniProtKB-KW"/>
</dbReference>
<feature type="region of interest" description="Disordered" evidence="16">
    <location>
        <begin position="120"/>
        <end position="143"/>
    </location>
</feature>
<feature type="domain" description="GAG-pre-integrase" evidence="18">
    <location>
        <begin position="272"/>
        <end position="338"/>
    </location>
</feature>
<dbReference type="GO" id="GO:0006310">
    <property type="term" value="P:DNA recombination"/>
    <property type="evidence" value="ECO:0007669"/>
    <property type="project" value="UniProtKB-KW"/>
</dbReference>
<keyword evidence="11" id="KW-0229">DNA integration</keyword>
<keyword evidence="4" id="KW-0540">Nuclease</keyword>
<dbReference type="EMBL" id="JYDQ01000213">
    <property type="protein sequence ID" value="KRY10903.1"/>
    <property type="molecule type" value="Genomic_DNA"/>
</dbReference>
<evidence type="ECO:0000256" key="10">
    <source>
        <dbReference type="ARBA" id="ARBA00022842"/>
    </source>
</evidence>
<evidence type="ECO:0000256" key="12">
    <source>
        <dbReference type="ARBA" id="ARBA00022918"/>
    </source>
</evidence>
<evidence type="ECO:0000259" key="17">
    <source>
        <dbReference type="Pfam" id="PF10551"/>
    </source>
</evidence>
<dbReference type="Pfam" id="PF10551">
    <property type="entry name" value="MULE"/>
    <property type="match status" value="1"/>
</dbReference>
<dbReference type="Pfam" id="PF13976">
    <property type="entry name" value="gag_pre-integrs"/>
    <property type="match status" value="1"/>
</dbReference>
<keyword evidence="21" id="KW-1185">Reference proteome</keyword>
<dbReference type="Gene3D" id="3.30.420.10">
    <property type="entry name" value="Ribonuclease H-like superfamily/Ribonuclease H"/>
    <property type="match status" value="1"/>
</dbReference>
<dbReference type="GO" id="GO:0006508">
    <property type="term" value="P:proteolysis"/>
    <property type="evidence" value="ECO:0007669"/>
    <property type="project" value="UniProtKB-KW"/>
</dbReference>
<dbReference type="PANTHER" id="PTHR42648:SF11">
    <property type="entry name" value="TRANSPOSON TY4-P GAG-POL POLYPROTEIN"/>
    <property type="match status" value="1"/>
</dbReference>
<name>A0A0V0ZEH1_9BILA</name>
<sequence length="942" mass="107971">LILSISPLELREIKDCEISNEIWLKLASIYESKDSYESFRVAIESRDELLKPEVLKIKLLEECEARKNREPKHNDAMFARGKCQLKNNQRAIEKSHRKDNEKLFKYKCHRYGKVGYMAKHCRSNPAPQSQQRRRNTQMTHQDCYSDKTSEISLSIGGRFNSKWCLDSGASSHMCSNKEMFLSMKSMKRTLNLANNKSTEIMGTGTAYLEIPGSDGMRSVKLHNTLYAPDLRSNLLSVAKITEKEFQVIFQENSAIITNQNLGTVMVAHKEDGLYYVESPTFIAATAESKVPTLMEWHRRLGHLNEKSLLELTRHEKVFGMKVGKEKLPVCEICIKGKQTQSPFPKSQTKRRCRPLELIHTDICGPMRQNSIGGSKYFVAFIDDHSQWCETYFLKNRNEVVDAFMDFKSHAENQTGNKIKTNSGALMGFSDADWGGNSDDRRSYTGYVADVLTKERLSNSVIQQISNSISSCYITKGLFKPKHEKCISDIGLENLCVHEGRVYNLKRTNMEDKQWIFRRVKKGCRGSIHTNLDVDAILDCNPQADDCIPDNDIVYKMEKKNALKRRAAEEMKTVPQIYHEEASSASADLETAGQFPTYKSVKTAIYRKLAQKFPRLPPTRQQLEIPPRWRMTKSDRRFLLYNNVYNSILIFCTEENLSVLSEHSVWSMDGTFKIVPEWYQQMFTIHVFIAGKLVPLVYCLTVHKDLSTYREIFDNLILKAAALGVVLQPQTVICDFETALIPALQGTFPGVNIQGCYFHFCQAVLRKAMDLGMRTSYIHEAATKKKVKMLLATAFLPPHDVPVAVELLGRDATGSIAALFNYFRVEWMPPDRLPLWNVYNVNIRTNNDLEGWHFKMNRLVGKRHFGFYELLQLLIDEQGSTETLIQQVTSGRVTARDLQIKNKKYEELQQRITALTAEYDGGTRTLEQFLRAVAYLVPEGENY</sequence>
<proteinExistence type="predicted"/>
<organism evidence="20 21">
    <name type="scientific">Trichinella patagoniensis</name>
    <dbReference type="NCBI Taxonomy" id="990121"/>
    <lineage>
        <taxon>Eukaryota</taxon>
        <taxon>Metazoa</taxon>
        <taxon>Ecdysozoa</taxon>
        <taxon>Nematoda</taxon>
        <taxon>Enoplea</taxon>
        <taxon>Dorylaimia</taxon>
        <taxon>Trichinellida</taxon>
        <taxon>Trichinellidae</taxon>
        <taxon>Trichinella</taxon>
    </lineage>
</organism>
<evidence type="ECO:0000256" key="7">
    <source>
        <dbReference type="ARBA" id="ARBA00022759"/>
    </source>
</evidence>
<evidence type="ECO:0000256" key="14">
    <source>
        <dbReference type="ARBA" id="ARBA00023113"/>
    </source>
</evidence>
<evidence type="ECO:0000256" key="13">
    <source>
        <dbReference type="ARBA" id="ARBA00022932"/>
    </source>
</evidence>
<evidence type="ECO:0000256" key="11">
    <source>
        <dbReference type="ARBA" id="ARBA00022908"/>
    </source>
</evidence>
<dbReference type="GO" id="GO:0004519">
    <property type="term" value="F:endonuclease activity"/>
    <property type="evidence" value="ECO:0007669"/>
    <property type="project" value="UniProtKB-KW"/>
</dbReference>
<keyword evidence="8" id="KW-0378">Hydrolase</keyword>
<evidence type="ECO:0000256" key="1">
    <source>
        <dbReference type="ARBA" id="ARBA00002180"/>
    </source>
</evidence>
<feature type="compositionally biased region" description="Polar residues" evidence="16">
    <location>
        <begin position="125"/>
        <end position="142"/>
    </location>
</feature>
<dbReference type="PANTHER" id="PTHR42648">
    <property type="entry name" value="TRANSPOSASE, PUTATIVE-RELATED"/>
    <property type="match status" value="1"/>
</dbReference>
<keyword evidence="2" id="KW-1188">Viral release from host cell</keyword>
<dbReference type="AlphaFoldDB" id="A0A0V0ZEH1"/>
<dbReference type="InterPro" id="IPR018289">
    <property type="entry name" value="MULE_transposase_dom"/>
</dbReference>
<evidence type="ECO:0000256" key="8">
    <source>
        <dbReference type="ARBA" id="ARBA00022801"/>
    </source>
</evidence>
<dbReference type="GO" id="GO:0003964">
    <property type="term" value="F:RNA-directed DNA polymerase activity"/>
    <property type="evidence" value="ECO:0007669"/>
    <property type="project" value="UniProtKB-KW"/>
</dbReference>
<feature type="non-terminal residue" evidence="20">
    <location>
        <position position="1"/>
    </location>
</feature>
<keyword evidence="15" id="KW-0233">DNA recombination</keyword>
<keyword evidence="12" id="KW-0695">RNA-directed DNA polymerase</keyword>
<evidence type="ECO:0000256" key="9">
    <source>
        <dbReference type="ARBA" id="ARBA00022840"/>
    </source>
</evidence>
<accession>A0A0V0ZEH1</accession>
<comment type="caution">
    <text evidence="20">The sequence shown here is derived from an EMBL/GenBank/DDBJ whole genome shotgun (WGS) entry which is preliminary data.</text>
</comment>
<evidence type="ECO:0000256" key="2">
    <source>
        <dbReference type="ARBA" id="ARBA00022612"/>
    </source>
</evidence>
<keyword evidence="10" id="KW-0460">Magnesium</keyword>
<evidence type="ECO:0000256" key="3">
    <source>
        <dbReference type="ARBA" id="ARBA00022670"/>
    </source>
</evidence>
<evidence type="ECO:0000256" key="4">
    <source>
        <dbReference type="ARBA" id="ARBA00022722"/>
    </source>
</evidence>
<evidence type="ECO:0000259" key="19">
    <source>
        <dbReference type="Pfam" id="PF22936"/>
    </source>
</evidence>
<protein>
    <submittedName>
        <fullName evidence="20">Copia protein</fullName>
    </submittedName>
</protein>
<keyword evidence="7" id="KW-0255">Endonuclease</keyword>
<dbReference type="InterPro" id="IPR039537">
    <property type="entry name" value="Retrotran_Ty1/copia-like"/>
</dbReference>
<evidence type="ECO:0000256" key="6">
    <source>
        <dbReference type="ARBA" id="ARBA00022741"/>
    </source>
</evidence>
<dbReference type="GO" id="GO:0003676">
    <property type="term" value="F:nucleic acid binding"/>
    <property type="evidence" value="ECO:0007669"/>
    <property type="project" value="InterPro"/>
</dbReference>
<dbReference type="InterPro" id="IPR054722">
    <property type="entry name" value="PolX-like_BBD"/>
</dbReference>
<keyword evidence="9" id="KW-0067">ATP-binding</keyword>
<feature type="domain" description="MULE transposase" evidence="17">
    <location>
        <begin position="664"/>
        <end position="761"/>
    </location>
</feature>
<gene>
    <name evidence="20" type="primary">GIP</name>
    <name evidence="20" type="ORF">T12_9335</name>
</gene>
<dbReference type="InterPro" id="IPR025724">
    <property type="entry name" value="GAG-pre-integrase_dom"/>
</dbReference>
<dbReference type="InterPro" id="IPR036397">
    <property type="entry name" value="RNaseH_sf"/>
</dbReference>
<evidence type="ECO:0000313" key="21">
    <source>
        <dbReference type="Proteomes" id="UP000054783"/>
    </source>
</evidence>
<feature type="domain" description="Retrovirus-related Pol polyprotein from transposon TNT 1-94-like beta-barrel" evidence="19">
    <location>
        <begin position="163"/>
        <end position="245"/>
    </location>
</feature>
<dbReference type="Pfam" id="PF22936">
    <property type="entry name" value="Pol_BBD"/>
    <property type="match status" value="1"/>
</dbReference>
<dbReference type="GO" id="GO:0015074">
    <property type="term" value="P:DNA integration"/>
    <property type="evidence" value="ECO:0007669"/>
    <property type="project" value="UniProtKB-KW"/>
</dbReference>
<dbReference type="GO" id="GO:0046872">
    <property type="term" value="F:metal ion binding"/>
    <property type="evidence" value="ECO:0007669"/>
    <property type="project" value="UniProtKB-KW"/>
</dbReference>
<reference evidence="20 21" key="1">
    <citation type="submission" date="2015-01" db="EMBL/GenBank/DDBJ databases">
        <title>Evolution of Trichinella species and genotypes.</title>
        <authorList>
            <person name="Korhonen P.K."/>
            <person name="Edoardo P."/>
            <person name="Giuseppe L.R."/>
            <person name="Gasser R.B."/>
        </authorList>
    </citation>
    <scope>NUCLEOTIDE SEQUENCE [LARGE SCALE GENOMIC DNA]</scope>
    <source>
        <strain evidence="20">ISS2496</strain>
    </source>
</reference>
<evidence type="ECO:0000313" key="20">
    <source>
        <dbReference type="EMBL" id="KRY10903.1"/>
    </source>
</evidence>
<comment type="function">
    <text evidence="1">The aspartyl protease (PR) mediates the proteolytic cleavages of the Gag and Gag-Pol polyproteins after assembly of the VLP.</text>
</comment>
<evidence type="ECO:0000256" key="15">
    <source>
        <dbReference type="ARBA" id="ARBA00023172"/>
    </source>
</evidence>
<keyword evidence="13" id="KW-0548">Nucleotidyltransferase</keyword>
<dbReference type="Proteomes" id="UP000054783">
    <property type="component" value="Unassembled WGS sequence"/>
</dbReference>
<dbReference type="GO" id="GO:0003887">
    <property type="term" value="F:DNA-directed DNA polymerase activity"/>
    <property type="evidence" value="ECO:0007669"/>
    <property type="project" value="UniProtKB-KW"/>
</dbReference>
<dbReference type="InterPro" id="IPR012337">
    <property type="entry name" value="RNaseH-like_sf"/>
</dbReference>
<dbReference type="GO" id="GO:0008233">
    <property type="term" value="F:peptidase activity"/>
    <property type="evidence" value="ECO:0007669"/>
    <property type="project" value="UniProtKB-KW"/>
</dbReference>
<keyword evidence="14" id="KW-0917">Virion maturation</keyword>
<keyword evidence="13" id="KW-0808">Transferase</keyword>
<evidence type="ECO:0000256" key="16">
    <source>
        <dbReference type="SAM" id="MobiDB-lite"/>
    </source>
</evidence>
<evidence type="ECO:0000259" key="18">
    <source>
        <dbReference type="Pfam" id="PF13976"/>
    </source>
</evidence>
<keyword evidence="6" id="KW-0547">Nucleotide-binding</keyword>
<evidence type="ECO:0000256" key="5">
    <source>
        <dbReference type="ARBA" id="ARBA00022723"/>
    </source>
</evidence>
<keyword evidence="13" id="KW-0239">DNA-directed DNA polymerase</keyword>
<keyword evidence="5" id="KW-0479">Metal-binding</keyword>